<gene>
    <name evidence="1" type="ORF">DFR63_0337</name>
</gene>
<proteinExistence type="predicted"/>
<sequence>MPNIPAVCPECSSVFSMPIFLENSTIEISGITVTCPNCLRNVMPDDGKYEHQNDVLRVVDSENDDFINNIIAIYTSDINNHSKLNLIEKVFEDKRGKELIDVAGEDLREKSVEEKLMYILVIISSARNFKEDISFINDLIQFILSH</sequence>
<protein>
    <submittedName>
        <fullName evidence="1">Uncharacterized protein</fullName>
    </submittedName>
</protein>
<evidence type="ECO:0000313" key="1">
    <source>
        <dbReference type="EMBL" id="REG25311.1"/>
    </source>
</evidence>
<dbReference type="RefSeq" id="WP_115884011.1">
    <property type="nucleotide sequence ID" value="NZ_CBCSHX010000001.1"/>
</dbReference>
<evidence type="ECO:0000313" key="2">
    <source>
        <dbReference type="Proteomes" id="UP000257076"/>
    </source>
</evidence>
<comment type="caution">
    <text evidence="1">The sequence shown here is derived from an EMBL/GenBank/DDBJ whole genome shotgun (WGS) entry which is preliminary data.</text>
</comment>
<keyword evidence="2" id="KW-1185">Reference proteome</keyword>
<accession>A0A3E0B003</accession>
<dbReference type="EMBL" id="QUMW01000009">
    <property type="protein sequence ID" value="REG25311.1"/>
    <property type="molecule type" value="Genomic_DNA"/>
</dbReference>
<reference evidence="1 2" key="1">
    <citation type="submission" date="2018-08" db="EMBL/GenBank/DDBJ databases">
        <title>Genomic Encyclopedia of Type Strains, Phase IV (KMG-IV): sequencing the most valuable type-strain genomes for metagenomic binning, comparative biology and taxonomic classification.</title>
        <authorList>
            <person name="Goeker M."/>
        </authorList>
    </citation>
    <scope>NUCLEOTIDE SEQUENCE [LARGE SCALE GENOMIC DNA]</scope>
    <source>
        <strain evidence="1 2">DSM 17274</strain>
    </source>
</reference>
<organism evidence="1 2">
    <name type="scientific">Jeotgalicoccus halotolerans</name>
    <dbReference type="NCBI Taxonomy" id="157227"/>
    <lineage>
        <taxon>Bacteria</taxon>
        <taxon>Bacillati</taxon>
        <taxon>Bacillota</taxon>
        <taxon>Bacilli</taxon>
        <taxon>Bacillales</taxon>
        <taxon>Staphylococcaceae</taxon>
        <taxon>Jeotgalicoccus</taxon>
    </lineage>
</organism>
<name>A0A3E0B003_9STAP</name>
<dbReference type="AlphaFoldDB" id="A0A3E0B003"/>
<dbReference type="Proteomes" id="UP000257076">
    <property type="component" value="Unassembled WGS sequence"/>
</dbReference>